<evidence type="ECO:0000313" key="1">
    <source>
        <dbReference type="EMBL" id="SDG51396.1"/>
    </source>
</evidence>
<reference evidence="2" key="1">
    <citation type="submission" date="2016-10" db="EMBL/GenBank/DDBJ databases">
        <authorList>
            <person name="Varghese N."/>
            <person name="Submissions S."/>
        </authorList>
    </citation>
    <scope>NUCLEOTIDE SEQUENCE [LARGE SCALE GENOMIC DNA]</scope>
    <source>
        <strain evidence="2">CGMCC 4.3506</strain>
    </source>
</reference>
<protein>
    <submittedName>
        <fullName evidence="1">Uncharacterized protein</fullName>
    </submittedName>
</protein>
<accession>A0A1G7UV71</accession>
<dbReference type="EMBL" id="FNCC01000008">
    <property type="protein sequence ID" value="SDG51396.1"/>
    <property type="molecule type" value="Genomic_DNA"/>
</dbReference>
<gene>
    <name evidence="1" type="ORF">SAMN05216553_108432</name>
</gene>
<dbReference type="AlphaFoldDB" id="A0A1G7UV71"/>
<sequence length="36" mass="3848">MFAGRRDELEAMSHALRNRLALAQVEGEAGIGSCTS</sequence>
<name>A0A1G7UV71_9PSEU</name>
<dbReference type="Proteomes" id="UP000199623">
    <property type="component" value="Unassembled WGS sequence"/>
</dbReference>
<evidence type="ECO:0000313" key="2">
    <source>
        <dbReference type="Proteomes" id="UP000199623"/>
    </source>
</evidence>
<keyword evidence="2" id="KW-1185">Reference proteome</keyword>
<proteinExistence type="predicted"/>
<organism evidence="1 2">
    <name type="scientific">Lentzea fradiae</name>
    <dbReference type="NCBI Taxonomy" id="200378"/>
    <lineage>
        <taxon>Bacteria</taxon>
        <taxon>Bacillati</taxon>
        <taxon>Actinomycetota</taxon>
        <taxon>Actinomycetes</taxon>
        <taxon>Pseudonocardiales</taxon>
        <taxon>Pseudonocardiaceae</taxon>
        <taxon>Lentzea</taxon>
    </lineage>
</organism>